<dbReference type="PANTHER" id="PTHR12526:SF637">
    <property type="entry name" value="GLYCOSYLTRANSFERASE EPSF-RELATED"/>
    <property type="match status" value="1"/>
</dbReference>
<dbReference type="Gene3D" id="3.40.50.2000">
    <property type="entry name" value="Glycogen Phosphorylase B"/>
    <property type="match status" value="2"/>
</dbReference>
<dbReference type="SUPFAM" id="SSF53756">
    <property type="entry name" value="UDP-Glycosyltransferase/glycogen phosphorylase"/>
    <property type="match status" value="1"/>
</dbReference>
<name>A0A4U3L5Q2_9BACT</name>
<dbReference type="PANTHER" id="PTHR12526">
    <property type="entry name" value="GLYCOSYLTRANSFERASE"/>
    <property type="match status" value="1"/>
</dbReference>
<protein>
    <submittedName>
        <fullName evidence="1">Glycosyltransferase</fullName>
    </submittedName>
</protein>
<dbReference type="GO" id="GO:0016740">
    <property type="term" value="F:transferase activity"/>
    <property type="evidence" value="ECO:0007669"/>
    <property type="project" value="UniProtKB-KW"/>
</dbReference>
<comment type="caution">
    <text evidence="1">The sequence shown here is derived from an EMBL/GenBank/DDBJ whole genome shotgun (WGS) entry which is preliminary data.</text>
</comment>
<dbReference type="AlphaFoldDB" id="A0A4U3L5Q2"/>
<dbReference type="RefSeq" id="WP_137260875.1">
    <property type="nucleotide sequence ID" value="NZ_SZQL01000003.1"/>
</dbReference>
<keyword evidence="2" id="KW-1185">Reference proteome</keyword>
<organism evidence="1 2">
    <name type="scientific">Ilyomonas limi</name>
    <dbReference type="NCBI Taxonomy" id="2575867"/>
    <lineage>
        <taxon>Bacteria</taxon>
        <taxon>Pseudomonadati</taxon>
        <taxon>Bacteroidota</taxon>
        <taxon>Chitinophagia</taxon>
        <taxon>Chitinophagales</taxon>
        <taxon>Chitinophagaceae</taxon>
        <taxon>Ilyomonas</taxon>
    </lineage>
</organism>
<evidence type="ECO:0000313" key="2">
    <source>
        <dbReference type="Proteomes" id="UP000305848"/>
    </source>
</evidence>
<keyword evidence="1" id="KW-0808">Transferase</keyword>
<accession>A0A4U3L5Q2</accession>
<reference evidence="1 2" key="1">
    <citation type="submission" date="2019-05" db="EMBL/GenBank/DDBJ databases">
        <title>Panacibacter sp. strain 17mud1-8 Genome sequencing and assembly.</title>
        <authorList>
            <person name="Chhetri G."/>
        </authorList>
    </citation>
    <scope>NUCLEOTIDE SEQUENCE [LARGE SCALE GENOMIC DNA]</scope>
    <source>
        <strain evidence="1 2">17mud1-8</strain>
    </source>
</reference>
<evidence type="ECO:0000313" key="1">
    <source>
        <dbReference type="EMBL" id="TKK70330.1"/>
    </source>
</evidence>
<gene>
    <name evidence="1" type="ORF">FC093_06180</name>
</gene>
<dbReference type="Proteomes" id="UP000305848">
    <property type="component" value="Unassembled WGS sequence"/>
</dbReference>
<dbReference type="OrthoDB" id="9768685at2"/>
<dbReference type="EMBL" id="SZQL01000003">
    <property type="protein sequence ID" value="TKK70330.1"/>
    <property type="molecule type" value="Genomic_DNA"/>
</dbReference>
<proteinExistence type="predicted"/>
<sequence length="414" mass="46551">MIKVVHIQYSTNSAGSAAFRLHKELLKAGIDSSIVSLIADIPGYHKIKYLGRLPKLTARVNNKLQSYLIKNIKAQYGFFTYPIAGTNVAKLTEVRDADIIYVHWALNGFLNFRSLHQLARLQKPIVFFMHDMWTITGGCHYSFSCEKYKTACQQCQMFEGVKMIDLSAKQFKRKSSLYSSYDNLFFISPSKWLYSCSKEAMLIKNKPLFHIPNILDNTLFKPINKQEAKKVFNIGSNEAVVAFGAVSVNNPYKGWAYLQKALAVLKLNNDIKKDISVLIFGSGYNQQIADAIPFKTYFLGFLKDEYSLALAYNAADVFVAPSLADNLPTTILESLSCGTAVVGFDVGGIPDMIRHKKNGYLAKYKDAVDIAKGITYCINENTKGDISPEFKTALVIKKHLELFDYIRSSDPKKI</sequence>
<dbReference type="Pfam" id="PF13692">
    <property type="entry name" value="Glyco_trans_1_4"/>
    <property type="match status" value="1"/>
</dbReference>